<comment type="caution">
    <text evidence="1">The sequence shown here is derived from an EMBL/GenBank/DDBJ whole genome shotgun (WGS) entry which is preliminary data.</text>
</comment>
<accession>A0AAV7FK39</accession>
<evidence type="ECO:0000313" key="2">
    <source>
        <dbReference type="Proteomes" id="UP000775213"/>
    </source>
</evidence>
<reference evidence="1 2" key="1">
    <citation type="journal article" date="2021" name="Hortic Res">
        <title>Chromosome-scale assembly of the Dendrobium chrysotoxum genome enhances the understanding of orchid evolution.</title>
        <authorList>
            <person name="Zhang Y."/>
            <person name="Zhang G.Q."/>
            <person name="Zhang D."/>
            <person name="Liu X.D."/>
            <person name="Xu X.Y."/>
            <person name="Sun W.H."/>
            <person name="Yu X."/>
            <person name="Zhu X."/>
            <person name="Wang Z.W."/>
            <person name="Zhao X."/>
            <person name="Zhong W.Y."/>
            <person name="Chen H."/>
            <person name="Yin W.L."/>
            <person name="Huang T."/>
            <person name="Niu S.C."/>
            <person name="Liu Z.J."/>
        </authorList>
    </citation>
    <scope>NUCLEOTIDE SEQUENCE [LARGE SCALE GENOMIC DNA]</scope>
    <source>
        <strain evidence="1">Lindl</strain>
    </source>
</reference>
<protein>
    <submittedName>
        <fullName evidence="1">Uncharacterized protein</fullName>
    </submittedName>
</protein>
<sequence>MVKHRIIYQLFYKPKTCQSFRLENKDTIIPTMTLHNFIKRIFSKVYLEFGLCNDNETNIHPKAFEHRLGQCISQSNDIDNEDDHAVDEVGVAEMEELHENNTTQLIHDIFF</sequence>
<proteinExistence type="predicted"/>
<dbReference type="EMBL" id="JAGFBR010000019">
    <property type="protein sequence ID" value="KAH0448514.1"/>
    <property type="molecule type" value="Genomic_DNA"/>
</dbReference>
<name>A0AAV7FK39_DENCH</name>
<gene>
    <name evidence="1" type="ORF">IEQ34_022314</name>
</gene>
<keyword evidence="2" id="KW-1185">Reference proteome</keyword>
<evidence type="ECO:0000313" key="1">
    <source>
        <dbReference type="EMBL" id="KAH0448514.1"/>
    </source>
</evidence>
<dbReference type="Proteomes" id="UP000775213">
    <property type="component" value="Unassembled WGS sequence"/>
</dbReference>
<dbReference type="AlphaFoldDB" id="A0AAV7FK39"/>
<organism evidence="1 2">
    <name type="scientific">Dendrobium chrysotoxum</name>
    <name type="common">Orchid</name>
    <dbReference type="NCBI Taxonomy" id="161865"/>
    <lineage>
        <taxon>Eukaryota</taxon>
        <taxon>Viridiplantae</taxon>
        <taxon>Streptophyta</taxon>
        <taxon>Embryophyta</taxon>
        <taxon>Tracheophyta</taxon>
        <taxon>Spermatophyta</taxon>
        <taxon>Magnoliopsida</taxon>
        <taxon>Liliopsida</taxon>
        <taxon>Asparagales</taxon>
        <taxon>Orchidaceae</taxon>
        <taxon>Epidendroideae</taxon>
        <taxon>Malaxideae</taxon>
        <taxon>Dendrobiinae</taxon>
        <taxon>Dendrobium</taxon>
    </lineage>
</organism>